<dbReference type="OrthoDB" id="9805159at2"/>
<evidence type="ECO:0000313" key="5">
    <source>
        <dbReference type="Proteomes" id="UP000053091"/>
    </source>
</evidence>
<dbReference type="Proteomes" id="UP000053091">
    <property type="component" value="Unassembled WGS sequence"/>
</dbReference>
<dbReference type="PANTHER" id="PTHR10357:SF210">
    <property type="entry name" value="MALTODEXTRIN GLUCOSIDASE"/>
    <property type="match status" value="1"/>
</dbReference>
<dbReference type="InterPro" id="IPR019492">
    <property type="entry name" value="Cyclo-malto-dextrinase_C"/>
</dbReference>
<proteinExistence type="predicted"/>
<evidence type="ECO:0000259" key="3">
    <source>
        <dbReference type="SMART" id="SM00642"/>
    </source>
</evidence>
<keyword evidence="2 4" id="KW-0326">Glycosidase</keyword>
<keyword evidence="5" id="KW-1185">Reference proteome</keyword>
<dbReference type="PANTHER" id="PTHR10357">
    <property type="entry name" value="ALPHA-AMYLASE FAMILY MEMBER"/>
    <property type="match status" value="1"/>
</dbReference>
<dbReference type="EMBL" id="DF968183">
    <property type="protein sequence ID" value="GAP45105.1"/>
    <property type="molecule type" value="Genomic_DNA"/>
</dbReference>
<dbReference type="InterPro" id="IPR017853">
    <property type="entry name" value="GH"/>
</dbReference>
<dbReference type="CDD" id="cd11340">
    <property type="entry name" value="AmyAc_bac_CMD_like_3"/>
    <property type="match status" value="1"/>
</dbReference>
<dbReference type="Pfam" id="PF00128">
    <property type="entry name" value="Alpha-amylase"/>
    <property type="match status" value="1"/>
</dbReference>
<reference evidence="4" key="1">
    <citation type="journal article" date="2015" name="Genome Announc.">
        <title>Draft Genome Sequence of Bacteroidales Strain TBC1, a Novel Isolate from a Methanogenic Wastewater Treatment System.</title>
        <authorList>
            <person name="Tourlousse D.M."/>
            <person name="Matsuura N."/>
            <person name="Sun L."/>
            <person name="Toyonaga M."/>
            <person name="Kuroda K."/>
            <person name="Ohashi A."/>
            <person name="Cruz R."/>
            <person name="Yamaguchi T."/>
            <person name="Sekiguchi Y."/>
        </authorList>
    </citation>
    <scope>NUCLEOTIDE SEQUENCE [LARGE SCALE GENOMIC DNA]</scope>
    <source>
        <strain evidence="4">TBC1</strain>
    </source>
</reference>
<gene>
    <name evidence="4" type="ORF">TBC1_12925</name>
</gene>
<name>A0A0S7C4J6_9BACT</name>
<dbReference type="AlphaFoldDB" id="A0A0S7C4J6"/>
<dbReference type="Gene3D" id="3.20.20.80">
    <property type="entry name" value="Glycosidases"/>
    <property type="match status" value="1"/>
</dbReference>
<dbReference type="SMART" id="SM00642">
    <property type="entry name" value="Aamy"/>
    <property type="match status" value="1"/>
</dbReference>
<evidence type="ECO:0000256" key="1">
    <source>
        <dbReference type="ARBA" id="ARBA00022801"/>
    </source>
</evidence>
<dbReference type="InterPro" id="IPR013783">
    <property type="entry name" value="Ig-like_fold"/>
</dbReference>
<dbReference type="GO" id="GO:0005975">
    <property type="term" value="P:carbohydrate metabolic process"/>
    <property type="evidence" value="ECO:0007669"/>
    <property type="project" value="InterPro"/>
</dbReference>
<dbReference type="SUPFAM" id="SSF81296">
    <property type="entry name" value="E set domains"/>
    <property type="match status" value="1"/>
</dbReference>
<evidence type="ECO:0000256" key="2">
    <source>
        <dbReference type="ARBA" id="ARBA00023295"/>
    </source>
</evidence>
<dbReference type="PATRIC" id="fig|1678841.3.peg.3691"/>
<dbReference type="InterPro" id="IPR014756">
    <property type="entry name" value="Ig_E-set"/>
</dbReference>
<dbReference type="Gene3D" id="2.60.40.1180">
    <property type="entry name" value="Golgi alpha-mannosidase II"/>
    <property type="match status" value="1"/>
</dbReference>
<dbReference type="Gene3D" id="2.60.40.10">
    <property type="entry name" value="Immunoglobulins"/>
    <property type="match status" value="1"/>
</dbReference>
<keyword evidence="1" id="KW-0378">Hydrolase</keyword>
<dbReference type="SUPFAM" id="SSF51011">
    <property type="entry name" value="Glycosyl hydrolase domain"/>
    <property type="match status" value="1"/>
</dbReference>
<dbReference type="Pfam" id="PF10438">
    <property type="entry name" value="Cyc-maltodext_C"/>
    <property type="match status" value="1"/>
</dbReference>
<dbReference type="InterPro" id="IPR015171">
    <property type="entry name" value="Cyc-maltodext_N"/>
</dbReference>
<dbReference type="SUPFAM" id="SSF51445">
    <property type="entry name" value="(Trans)glycosidases"/>
    <property type="match status" value="1"/>
</dbReference>
<organism evidence="4">
    <name type="scientific">Lentimicrobium saccharophilum</name>
    <dbReference type="NCBI Taxonomy" id="1678841"/>
    <lineage>
        <taxon>Bacteria</taxon>
        <taxon>Pseudomonadati</taxon>
        <taxon>Bacteroidota</taxon>
        <taxon>Bacteroidia</taxon>
        <taxon>Bacteroidales</taxon>
        <taxon>Lentimicrobiaceae</taxon>
        <taxon>Lentimicrobium</taxon>
    </lineage>
</organism>
<protein>
    <submittedName>
        <fullName evidence="4">Glycosidase</fullName>
    </submittedName>
</protein>
<evidence type="ECO:0000313" key="4">
    <source>
        <dbReference type="EMBL" id="GAP45105.1"/>
    </source>
</evidence>
<feature type="domain" description="Glycosyl hydrolase family 13 catalytic" evidence="3">
    <location>
        <begin position="142"/>
        <end position="539"/>
    </location>
</feature>
<dbReference type="InterPro" id="IPR006047">
    <property type="entry name" value="GH13_cat_dom"/>
</dbReference>
<accession>A0A0S7C4J6</accession>
<dbReference type="GO" id="GO:0016798">
    <property type="term" value="F:hydrolase activity, acting on glycosyl bonds"/>
    <property type="evidence" value="ECO:0007669"/>
    <property type="project" value="UniProtKB-KW"/>
</dbReference>
<sequence>MKITRFPLRHLQQALHFAFLLFIAFPGPVSAQVIPELRVEPPFWWTGMKNPSLQLLAYGKDIAATTVSFNYPGVILRDKVSVENPNYLFLNIEIAADAKPGKFVISFMRNRKVAYQYSYELRQRKEGSADRKGFSPADVIYLLMPDRFANGDPSNDNIPGMLETANRSNPSGRHGGDIAGISKNLNYLSDLGITALWINPLLENNNPAYSYHGYAITDFYRIDPRLGTNEDYVNLVNEAQAKGIKVIKDMIFNHCGINHWFIKDLPMSNWIHRFPEFTRSNFRAEALSDPYASEYDKNRLLQGWFDTNMPDLDQRNPYVTNYLIQNSIWWIEYAGLDGIRLDTQPYPYKEMIAEWGRRVYEEYPDFSIVGEAWLNQEGMLAYYQKDAIISDDYNSYLPSVTDFPLYEATKKAFTEKEGWTEGMARLYYVFAQDFLFSDPYMKVTFLDNHDVNRYFNTINRDLSAMKMALTFLLTTRGIPQIYYGTELLMDGAEHKGHGDIRWDFPGGWKGDSTNAFVREGRSKDQNEVFDHLKQLLRWRKSSKAIARGSLRHFIPFDGVYVYFRIAGDETVMVLINNSNDEKTIDTGRFTEVTSGFNNALDIMTGQSFPLHGKLTSKGRTAMVFELKK</sequence>
<dbReference type="STRING" id="1678841.TBC1_12925"/>
<dbReference type="RefSeq" id="WP_137305826.1">
    <property type="nucleotide sequence ID" value="NZ_DF968183.1"/>
</dbReference>
<dbReference type="Pfam" id="PF09087">
    <property type="entry name" value="Cyc-maltodext_N"/>
    <property type="match status" value="1"/>
</dbReference>
<dbReference type="InterPro" id="IPR013780">
    <property type="entry name" value="Glyco_hydro_b"/>
</dbReference>